<accession>A0ABQ2LTI5</accession>
<comment type="caution">
    <text evidence="2">The sequence shown here is derived from an EMBL/GenBank/DDBJ whole genome shotgun (WGS) entry which is preliminary data.</text>
</comment>
<sequence length="106" mass="11409">MRKLRRSISAASLTAVLAGGLTMLSATPAQAAWQCTVPPGMTYTWVTYDAKCGVPNGMSYDVVAPSEGQWACMAPVGWNWTETRTSTHCSANTGFPTTEYRLTKAN</sequence>
<feature type="signal peptide" evidence="1">
    <location>
        <begin position="1"/>
        <end position="31"/>
    </location>
</feature>
<keyword evidence="1" id="KW-0732">Signal</keyword>
<organism evidence="2 3">
    <name type="scientific">Streptomyces daqingensis</name>
    <dbReference type="NCBI Taxonomy" id="1472640"/>
    <lineage>
        <taxon>Bacteria</taxon>
        <taxon>Bacillati</taxon>
        <taxon>Actinomycetota</taxon>
        <taxon>Actinomycetes</taxon>
        <taxon>Kitasatosporales</taxon>
        <taxon>Streptomycetaceae</taxon>
        <taxon>Streptomyces</taxon>
    </lineage>
</organism>
<evidence type="ECO:0000313" key="3">
    <source>
        <dbReference type="Proteomes" id="UP000631535"/>
    </source>
</evidence>
<dbReference type="EMBL" id="BMMP01000002">
    <property type="protein sequence ID" value="GGO42973.1"/>
    <property type="molecule type" value="Genomic_DNA"/>
</dbReference>
<reference evidence="3" key="1">
    <citation type="journal article" date="2019" name="Int. J. Syst. Evol. Microbiol.">
        <title>The Global Catalogue of Microorganisms (GCM) 10K type strain sequencing project: providing services to taxonomists for standard genome sequencing and annotation.</title>
        <authorList>
            <consortium name="The Broad Institute Genomics Platform"/>
            <consortium name="The Broad Institute Genome Sequencing Center for Infectious Disease"/>
            <person name="Wu L."/>
            <person name="Ma J."/>
        </authorList>
    </citation>
    <scope>NUCLEOTIDE SEQUENCE [LARGE SCALE GENOMIC DNA]</scope>
    <source>
        <strain evidence="3">CGMCC 4.7178</strain>
    </source>
</reference>
<dbReference type="Proteomes" id="UP000631535">
    <property type="component" value="Unassembled WGS sequence"/>
</dbReference>
<evidence type="ECO:0000313" key="2">
    <source>
        <dbReference type="EMBL" id="GGO42973.1"/>
    </source>
</evidence>
<evidence type="ECO:0000256" key="1">
    <source>
        <dbReference type="SAM" id="SignalP"/>
    </source>
</evidence>
<name>A0ABQ2LTI5_9ACTN</name>
<keyword evidence="3" id="KW-1185">Reference proteome</keyword>
<dbReference type="RefSeq" id="WP_189035390.1">
    <property type="nucleotide sequence ID" value="NZ_BMMP01000002.1"/>
</dbReference>
<gene>
    <name evidence="2" type="ORF">GCM10012287_05020</name>
</gene>
<evidence type="ECO:0008006" key="4">
    <source>
        <dbReference type="Google" id="ProtNLM"/>
    </source>
</evidence>
<proteinExistence type="predicted"/>
<protein>
    <recommendedName>
        <fullName evidence="4">Secreted protein</fullName>
    </recommendedName>
</protein>
<feature type="chain" id="PRO_5045121558" description="Secreted protein" evidence="1">
    <location>
        <begin position="32"/>
        <end position="106"/>
    </location>
</feature>